<evidence type="ECO:0000313" key="2">
    <source>
        <dbReference type="EMBL" id="PCK25120.1"/>
    </source>
</evidence>
<dbReference type="InterPro" id="IPR021218">
    <property type="entry name" value="DUF2784"/>
</dbReference>
<organism evidence="2 3">
    <name type="scientific">Rhodococcus qingshengii</name>
    <dbReference type="NCBI Taxonomy" id="334542"/>
    <lineage>
        <taxon>Bacteria</taxon>
        <taxon>Bacillati</taxon>
        <taxon>Actinomycetota</taxon>
        <taxon>Actinomycetes</taxon>
        <taxon>Mycobacteriales</taxon>
        <taxon>Nocardiaceae</taxon>
        <taxon>Rhodococcus</taxon>
        <taxon>Rhodococcus erythropolis group</taxon>
    </lineage>
</organism>
<reference evidence="2 3" key="1">
    <citation type="submission" date="2017-07" db="EMBL/GenBank/DDBJ databases">
        <title>Draft sequence of Rhodococcus enclensis 23b-28.</title>
        <authorList>
            <person name="Besaury L."/>
            <person name="Sancelme M."/>
            <person name="Amato P."/>
            <person name="Lallement A."/>
            <person name="Delort A.-M."/>
        </authorList>
    </citation>
    <scope>NUCLEOTIDE SEQUENCE [LARGE SCALE GENOMIC DNA]</scope>
    <source>
        <strain evidence="2 3">23b-28</strain>
    </source>
</reference>
<feature type="transmembrane region" description="Helical" evidence="1">
    <location>
        <begin position="35"/>
        <end position="55"/>
    </location>
</feature>
<sequence>MVYRLIEVVTVFVHFGFVLYVVLGGFVAWKWRRTIGFHLLAVVWGAGSIAVGYDCPLTNLENWARRMAGIAELPSTGFISHYITGVFYPASIEGLVQALAATVVVGSWVGYVLLGRHSKAEVKASSVS</sequence>
<dbReference type="RefSeq" id="WP_075833371.1">
    <property type="nucleotide sequence ID" value="NZ_JAPWIK010000007.1"/>
</dbReference>
<comment type="caution">
    <text evidence="2">The sequence shown here is derived from an EMBL/GenBank/DDBJ whole genome shotgun (WGS) entry which is preliminary data.</text>
</comment>
<feature type="transmembrane region" description="Helical" evidence="1">
    <location>
        <begin position="5"/>
        <end position="29"/>
    </location>
</feature>
<dbReference type="Pfam" id="PF10861">
    <property type="entry name" value="DUF2784"/>
    <property type="match status" value="1"/>
</dbReference>
<dbReference type="AlphaFoldDB" id="A0A2A5J6A4"/>
<name>A0A2A5J6A4_RHOSG</name>
<accession>A0A2A5J6A4</accession>
<feature type="transmembrane region" description="Helical" evidence="1">
    <location>
        <begin position="94"/>
        <end position="114"/>
    </location>
</feature>
<keyword evidence="1" id="KW-1133">Transmembrane helix</keyword>
<evidence type="ECO:0000313" key="3">
    <source>
        <dbReference type="Proteomes" id="UP000230886"/>
    </source>
</evidence>
<keyword evidence="1" id="KW-0472">Membrane</keyword>
<gene>
    <name evidence="2" type="ORF">CHR55_21965</name>
</gene>
<evidence type="ECO:0000256" key="1">
    <source>
        <dbReference type="SAM" id="Phobius"/>
    </source>
</evidence>
<keyword evidence="1" id="KW-0812">Transmembrane</keyword>
<dbReference type="EMBL" id="NOVD01000019">
    <property type="protein sequence ID" value="PCK25120.1"/>
    <property type="molecule type" value="Genomic_DNA"/>
</dbReference>
<protein>
    <submittedName>
        <fullName evidence="2">DUF2784 domain-containing protein</fullName>
    </submittedName>
</protein>
<proteinExistence type="predicted"/>
<dbReference type="Proteomes" id="UP000230886">
    <property type="component" value="Unassembled WGS sequence"/>
</dbReference>